<dbReference type="InterPro" id="IPR012337">
    <property type="entry name" value="RNaseH-like_sf"/>
</dbReference>
<dbReference type="GO" id="GO:0006281">
    <property type="term" value="P:DNA repair"/>
    <property type="evidence" value="ECO:0007669"/>
    <property type="project" value="UniProtKB-UniRule"/>
</dbReference>
<evidence type="ECO:0000256" key="9">
    <source>
        <dbReference type="ARBA" id="ARBA00023125"/>
    </source>
</evidence>
<dbReference type="GO" id="GO:0003677">
    <property type="term" value="F:DNA binding"/>
    <property type="evidence" value="ECO:0007669"/>
    <property type="project" value="UniProtKB-KW"/>
</dbReference>
<keyword evidence="2 13" id="KW-0963">Cytoplasm</keyword>
<dbReference type="GO" id="GO:0005737">
    <property type="term" value="C:cytoplasm"/>
    <property type="evidence" value="ECO:0007669"/>
    <property type="project" value="UniProtKB-SubCell"/>
</dbReference>
<dbReference type="PRINTS" id="PR00696">
    <property type="entry name" value="RSOLVASERUVC"/>
</dbReference>
<evidence type="ECO:0000313" key="14">
    <source>
        <dbReference type="EMBL" id="GBF51463.1"/>
    </source>
</evidence>
<comment type="similarity">
    <text evidence="1 13">Belongs to the RuvC family.</text>
</comment>
<feature type="active site" evidence="13">
    <location>
        <position position="7"/>
    </location>
</feature>
<comment type="catalytic activity">
    <reaction evidence="12 13">
        <text>Endonucleolytic cleavage at a junction such as a reciprocal single-stranded crossover between two homologous DNA duplexes (Holliday junction).</text>
        <dbReference type="EC" id="3.1.21.10"/>
    </reaction>
</comment>
<dbReference type="GO" id="GO:0048476">
    <property type="term" value="C:Holliday junction resolvase complex"/>
    <property type="evidence" value="ECO:0007669"/>
    <property type="project" value="UniProtKB-UniRule"/>
</dbReference>
<dbReference type="RefSeq" id="WP_108977797.1">
    <property type="nucleotide sequence ID" value="NZ_BFBB01000008.1"/>
</dbReference>
<comment type="caution">
    <text evidence="14">The sequence shown here is derived from an EMBL/GenBank/DDBJ whole genome shotgun (WGS) entry which is preliminary data.</text>
</comment>
<dbReference type="EMBL" id="BFBB01000008">
    <property type="protein sequence ID" value="GBF51463.1"/>
    <property type="molecule type" value="Genomic_DNA"/>
</dbReference>
<dbReference type="AlphaFoldDB" id="A0A2P2E3I6"/>
<dbReference type="OrthoDB" id="9805499at2"/>
<feature type="binding site" evidence="13">
    <location>
        <position position="143"/>
    </location>
    <ligand>
        <name>Mg(2+)</name>
        <dbReference type="ChEBI" id="CHEBI:18420"/>
        <label>1</label>
    </ligand>
</feature>
<evidence type="ECO:0000256" key="7">
    <source>
        <dbReference type="ARBA" id="ARBA00022801"/>
    </source>
</evidence>
<dbReference type="GO" id="GO:0008821">
    <property type="term" value="F:crossover junction DNA endonuclease activity"/>
    <property type="evidence" value="ECO:0007669"/>
    <property type="project" value="UniProtKB-UniRule"/>
</dbReference>
<evidence type="ECO:0000256" key="12">
    <source>
        <dbReference type="ARBA" id="ARBA00029354"/>
    </source>
</evidence>
<evidence type="ECO:0000256" key="5">
    <source>
        <dbReference type="ARBA" id="ARBA00022759"/>
    </source>
</evidence>
<dbReference type="FunFam" id="3.30.420.10:FF:000002">
    <property type="entry name" value="Crossover junction endodeoxyribonuclease RuvC"/>
    <property type="match status" value="1"/>
</dbReference>
<organism evidence="14 15">
    <name type="scientific">Leptospira ryugenii</name>
    <dbReference type="NCBI Taxonomy" id="1917863"/>
    <lineage>
        <taxon>Bacteria</taxon>
        <taxon>Pseudomonadati</taxon>
        <taxon>Spirochaetota</taxon>
        <taxon>Spirochaetia</taxon>
        <taxon>Leptospirales</taxon>
        <taxon>Leptospiraceae</taxon>
        <taxon>Leptospira</taxon>
    </lineage>
</organism>
<sequence length="171" mass="18903">MRIIGIDPGSHRVGYAILSFPDDRKQKIELLCYGTIEVPPKTPSPENLLQIREELEGILSSYQPDFASVEELFFVKNITNGMRVSESRGVILLGLGEHKIPVVQPSATQIKKGISAKGNATKKEVRQAIQLLLRFEDLKGHDDSWDAIAAAFVGKSLLQGFSQVKRKSSNT</sequence>
<keyword evidence="11 13" id="KW-0234">DNA repair</keyword>
<comment type="cofactor">
    <cofactor evidence="13">
        <name>Mg(2+)</name>
        <dbReference type="ChEBI" id="CHEBI:18420"/>
    </cofactor>
    <text evidence="13">Binds 2 Mg(2+) ion per subunit.</text>
</comment>
<feature type="active site" evidence="13">
    <location>
        <position position="70"/>
    </location>
</feature>
<keyword evidence="4 13" id="KW-0479">Metal-binding</keyword>
<keyword evidence="8 13" id="KW-0460">Magnesium</keyword>
<proteinExistence type="inferred from homology"/>
<comment type="function">
    <text evidence="13">The RuvA-RuvB-RuvC complex processes Holliday junction (HJ) DNA during genetic recombination and DNA repair. Endonuclease that resolves HJ intermediates. Cleaves cruciform DNA by making single-stranded nicks across the HJ at symmetrical positions within the homologous arms, yielding a 5'-phosphate and a 3'-hydroxyl group; requires a central core of homology in the junction. The consensus cleavage sequence is 5'-(A/T)TT(C/G)-3'. Cleavage occurs on the 3'-side of the TT dinucleotide at the point of strand exchange. HJ branch migration catalyzed by RuvA-RuvB allows RuvC to scan DNA until it finds its consensus sequence, where it cleaves and resolves the cruciform DNA.</text>
</comment>
<protein>
    <recommendedName>
        <fullName evidence="13">Crossover junction endodeoxyribonuclease RuvC</fullName>
        <ecNumber evidence="13">3.1.21.10</ecNumber>
    </recommendedName>
    <alternativeName>
        <fullName evidence="13">Holliday junction nuclease RuvC</fullName>
    </alternativeName>
    <alternativeName>
        <fullName evidence="13">Holliday junction resolvase RuvC</fullName>
    </alternativeName>
</protein>
<dbReference type="GO" id="GO:0006310">
    <property type="term" value="P:DNA recombination"/>
    <property type="evidence" value="ECO:0007669"/>
    <property type="project" value="UniProtKB-UniRule"/>
</dbReference>
<evidence type="ECO:0000256" key="4">
    <source>
        <dbReference type="ARBA" id="ARBA00022723"/>
    </source>
</evidence>
<dbReference type="InterPro" id="IPR036397">
    <property type="entry name" value="RNaseH_sf"/>
</dbReference>
<accession>A0A2P2E3I6</accession>
<comment type="subcellular location">
    <subcellularLocation>
        <location evidence="13">Cytoplasm</location>
    </subcellularLocation>
</comment>
<feature type="binding site" evidence="13">
    <location>
        <position position="7"/>
    </location>
    <ligand>
        <name>Mg(2+)</name>
        <dbReference type="ChEBI" id="CHEBI:18420"/>
        <label>1</label>
    </ligand>
</feature>
<keyword evidence="9 13" id="KW-0238">DNA-binding</keyword>
<evidence type="ECO:0000256" key="6">
    <source>
        <dbReference type="ARBA" id="ARBA00022763"/>
    </source>
</evidence>
<evidence type="ECO:0000256" key="10">
    <source>
        <dbReference type="ARBA" id="ARBA00023172"/>
    </source>
</evidence>
<evidence type="ECO:0000256" key="11">
    <source>
        <dbReference type="ARBA" id="ARBA00023204"/>
    </source>
</evidence>
<keyword evidence="3 13" id="KW-0540">Nuclease</keyword>
<evidence type="ECO:0000256" key="3">
    <source>
        <dbReference type="ARBA" id="ARBA00022722"/>
    </source>
</evidence>
<keyword evidence="10 13" id="KW-0233">DNA recombination</keyword>
<evidence type="ECO:0000313" key="15">
    <source>
        <dbReference type="Proteomes" id="UP000245133"/>
    </source>
</evidence>
<dbReference type="EC" id="3.1.21.10" evidence="13"/>
<dbReference type="GO" id="GO:0000287">
    <property type="term" value="F:magnesium ion binding"/>
    <property type="evidence" value="ECO:0007669"/>
    <property type="project" value="UniProtKB-UniRule"/>
</dbReference>
<reference evidence="14 15" key="1">
    <citation type="submission" date="2018-02" db="EMBL/GenBank/DDBJ databases">
        <title>Novel Leptospira species isolated from soil and water in Japan.</title>
        <authorList>
            <person name="Nakao R."/>
            <person name="Masuzawa T."/>
        </authorList>
    </citation>
    <scope>NUCLEOTIDE SEQUENCE [LARGE SCALE GENOMIC DNA]</scope>
    <source>
        <strain evidence="14 15">YH101</strain>
    </source>
</reference>
<keyword evidence="6 13" id="KW-0227">DNA damage</keyword>
<dbReference type="Proteomes" id="UP000245133">
    <property type="component" value="Unassembled WGS sequence"/>
</dbReference>
<dbReference type="PANTHER" id="PTHR30194">
    <property type="entry name" value="CROSSOVER JUNCTION ENDODEOXYRIBONUCLEASE RUVC"/>
    <property type="match status" value="1"/>
</dbReference>
<dbReference type="InterPro" id="IPR002176">
    <property type="entry name" value="X-over_junc_endoDNase_RuvC"/>
</dbReference>
<keyword evidence="15" id="KW-1185">Reference proteome</keyword>
<evidence type="ECO:0000256" key="8">
    <source>
        <dbReference type="ARBA" id="ARBA00022842"/>
    </source>
</evidence>
<keyword evidence="5 13" id="KW-0255">Endonuclease</keyword>
<dbReference type="CDD" id="cd16962">
    <property type="entry name" value="RuvC"/>
    <property type="match status" value="1"/>
</dbReference>
<gene>
    <name evidence="13 14" type="primary">ruvC</name>
    <name evidence="14" type="ORF">LPTSP4_30010</name>
</gene>
<dbReference type="Pfam" id="PF02075">
    <property type="entry name" value="RuvC"/>
    <property type="match status" value="1"/>
</dbReference>
<feature type="binding site" evidence="13">
    <location>
        <position position="70"/>
    </location>
    <ligand>
        <name>Mg(2+)</name>
        <dbReference type="ChEBI" id="CHEBI:18420"/>
        <label>2</label>
    </ligand>
</feature>
<dbReference type="Gene3D" id="3.30.420.10">
    <property type="entry name" value="Ribonuclease H-like superfamily/Ribonuclease H"/>
    <property type="match status" value="1"/>
</dbReference>
<keyword evidence="7 13" id="KW-0378">Hydrolase</keyword>
<dbReference type="SUPFAM" id="SSF53098">
    <property type="entry name" value="Ribonuclease H-like"/>
    <property type="match status" value="1"/>
</dbReference>
<dbReference type="PANTHER" id="PTHR30194:SF3">
    <property type="entry name" value="CROSSOVER JUNCTION ENDODEOXYRIBONUCLEASE RUVC"/>
    <property type="match status" value="1"/>
</dbReference>
<evidence type="ECO:0000256" key="2">
    <source>
        <dbReference type="ARBA" id="ARBA00022490"/>
    </source>
</evidence>
<evidence type="ECO:0000256" key="13">
    <source>
        <dbReference type="HAMAP-Rule" id="MF_00034"/>
    </source>
</evidence>
<feature type="active site" evidence="13">
    <location>
        <position position="143"/>
    </location>
</feature>
<dbReference type="HAMAP" id="MF_00034">
    <property type="entry name" value="RuvC"/>
    <property type="match status" value="1"/>
</dbReference>
<name>A0A2P2E3I6_9LEPT</name>
<comment type="subunit">
    <text evidence="13">Homodimer which binds Holliday junction (HJ) DNA. The HJ becomes 2-fold symmetrical on binding to RuvC with unstacked arms; it has a different conformation from HJ DNA in complex with RuvA. In the full resolvosome a probable DNA-RuvA(4)-RuvB(12)-RuvC(2) complex forms which resolves the HJ.</text>
</comment>
<evidence type="ECO:0000256" key="1">
    <source>
        <dbReference type="ARBA" id="ARBA00009518"/>
    </source>
</evidence>